<accession>A0ABR9G3N3</accession>
<evidence type="ECO:0000313" key="1">
    <source>
        <dbReference type="EMBL" id="MBE0465522.1"/>
    </source>
</evidence>
<dbReference type="EMBL" id="RRZB01000120">
    <property type="protein sequence ID" value="MBE0465522.1"/>
    <property type="molecule type" value="Genomic_DNA"/>
</dbReference>
<name>A0ABR9G3N3_9GAMM</name>
<keyword evidence="2" id="KW-1185">Reference proteome</keyword>
<gene>
    <name evidence="1" type="ORF">EI547_19085</name>
</gene>
<protein>
    <submittedName>
        <fullName evidence="1">Uncharacterized protein</fullName>
    </submittedName>
</protein>
<comment type="caution">
    <text evidence="1">The sequence shown here is derived from an EMBL/GenBank/DDBJ whole genome shotgun (WGS) entry which is preliminary data.</text>
</comment>
<reference evidence="1 2" key="1">
    <citation type="submission" date="2020-07" db="EMBL/GenBank/DDBJ databases">
        <title>Halophilic bacteria isolated from french cheeses.</title>
        <authorList>
            <person name="Kothe C.I."/>
            <person name="Farah-Kraiem B."/>
            <person name="Renault P."/>
            <person name="Dridi B."/>
        </authorList>
    </citation>
    <scope>NUCLEOTIDE SEQUENCE [LARGE SCALE GENOMIC DNA]</scope>
    <source>
        <strain evidence="1 2">FME20</strain>
    </source>
</reference>
<proteinExistence type="predicted"/>
<sequence>MARPRALQAAEAPLWLAVLLDYSFSDKNAQRAARLDLVGVAHDVTAYPNDIPN</sequence>
<feature type="non-terminal residue" evidence="1">
    <location>
        <position position="53"/>
    </location>
</feature>
<dbReference type="Proteomes" id="UP001645038">
    <property type="component" value="Unassembled WGS sequence"/>
</dbReference>
<evidence type="ECO:0000313" key="2">
    <source>
        <dbReference type="Proteomes" id="UP001645038"/>
    </source>
</evidence>
<organism evidence="1 2">
    <name type="scientific">Halomonas colorata</name>
    <dbReference type="NCBI Taxonomy" id="2742615"/>
    <lineage>
        <taxon>Bacteria</taxon>
        <taxon>Pseudomonadati</taxon>
        <taxon>Pseudomonadota</taxon>
        <taxon>Gammaproteobacteria</taxon>
        <taxon>Oceanospirillales</taxon>
        <taxon>Halomonadaceae</taxon>
        <taxon>Halomonas</taxon>
    </lineage>
</organism>